<feature type="non-terminal residue" evidence="6">
    <location>
        <position position="90"/>
    </location>
</feature>
<evidence type="ECO:0000313" key="6">
    <source>
        <dbReference type="EMBL" id="KAA6365127.1"/>
    </source>
</evidence>
<dbReference type="AlphaFoldDB" id="A0A5J4U3F7"/>
<dbReference type="GO" id="GO:0005524">
    <property type="term" value="F:ATP binding"/>
    <property type="evidence" value="ECO:0007669"/>
    <property type="project" value="UniProtKB-UniRule"/>
</dbReference>
<keyword evidence="4" id="KW-0694">RNA-binding</keyword>
<proteinExistence type="inferred from homology"/>
<dbReference type="GO" id="GO:0003723">
    <property type="term" value="F:RNA binding"/>
    <property type="evidence" value="ECO:0007669"/>
    <property type="project" value="UniProtKB-UniRule"/>
</dbReference>
<keyword evidence="4" id="KW-0347">Helicase</keyword>
<comment type="catalytic activity">
    <reaction evidence="4">
        <text>ATP + H2O = ADP + phosphate + H(+)</text>
        <dbReference type="Rhea" id="RHEA:13065"/>
        <dbReference type="ChEBI" id="CHEBI:15377"/>
        <dbReference type="ChEBI" id="CHEBI:15378"/>
        <dbReference type="ChEBI" id="CHEBI:30616"/>
        <dbReference type="ChEBI" id="CHEBI:43474"/>
        <dbReference type="ChEBI" id="CHEBI:456216"/>
        <dbReference type="EC" id="3.6.4.13"/>
    </reaction>
</comment>
<dbReference type="InterPro" id="IPR027417">
    <property type="entry name" value="P-loop_NTPase"/>
</dbReference>
<dbReference type="Pfam" id="PF00270">
    <property type="entry name" value="DEAD"/>
    <property type="match status" value="1"/>
</dbReference>
<evidence type="ECO:0000256" key="1">
    <source>
        <dbReference type="ARBA" id="ARBA00022741"/>
    </source>
</evidence>
<gene>
    <name evidence="6" type="ORF">EZS28_039345</name>
</gene>
<evidence type="ECO:0000259" key="5">
    <source>
        <dbReference type="Pfam" id="PF00270"/>
    </source>
</evidence>
<dbReference type="Gene3D" id="3.40.50.300">
    <property type="entry name" value="P-loop containing nucleotide triphosphate hydrolases"/>
    <property type="match status" value="1"/>
</dbReference>
<accession>A0A5J4U3F7</accession>
<sequence length="90" mass="9989">MFTFAQECKVRNDSKPCSVSFFNLKAETVSVLREEMMISQFFPMQREAIASIYASHQNGMWGDVCVCSPTGSGKTLAYVVPIVDSLSENP</sequence>
<dbReference type="Proteomes" id="UP000324800">
    <property type="component" value="Unassembled WGS sequence"/>
</dbReference>
<evidence type="ECO:0000313" key="7">
    <source>
        <dbReference type="Proteomes" id="UP000324800"/>
    </source>
</evidence>
<comment type="caution">
    <text evidence="6">The sequence shown here is derived from an EMBL/GenBank/DDBJ whole genome shotgun (WGS) entry which is preliminary data.</text>
</comment>
<evidence type="ECO:0000256" key="2">
    <source>
        <dbReference type="ARBA" id="ARBA00022801"/>
    </source>
</evidence>
<name>A0A5J4U3F7_9EUKA</name>
<organism evidence="6 7">
    <name type="scientific">Streblomastix strix</name>
    <dbReference type="NCBI Taxonomy" id="222440"/>
    <lineage>
        <taxon>Eukaryota</taxon>
        <taxon>Metamonada</taxon>
        <taxon>Preaxostyla</taxon>
        <taxon>Oxymonadida</taxon>
        <taxon>Streblomastigidae</taxon>
        <taxon>Streblomastix</taxon>
    </lineage>
</organism>
<dbReference type="EC" id="3.6.4.13" evidence="4"/>
<reference evidence="6 7" key="1">
    <citation type="submission" date="2019-03" db="EMBL/GenBank/DDBJ databases">
        <title>Single cell metagenomics reveals metabolic interactions within the superorganism composed of flagellate Streblomastix strix and complex community of Bacteroidetes bacteria on its surface.</title>
        <authorList>
            <person name="Treitli S.C."/>
            <person name="Kolisko M."/>
            <person name="Husnik F."/>
            <person name="Keeling P."/>
            <person name="Hampl V."/>
        </authorList>
    </citation>
    <scope>NUCLEOTIDE SEQUENCE [LARGE SCALE GENOMIC DNA]</scope>
    <source>
        <strain evidence="6">ST1C</strain>
    </source>
</reference>
<protein>
    <recommendedName>
        <fullName evidence="4">ATP-dependent RNA helicase</fullName>
        <ecNumber evidence="4">3.6.4.13</ecNumber>
    </recommendedName>
</protein>
<dbReference type="GO" id="GO:0016787">
    <property type="term" value="F:hydrolase activity"/>
    <property type="evidence" value="ECO:0007669"/>
    <property type="project" value="UniProtKB-KW"/>
</dbReference>
<dbReference type="SUPFAM" id="SSF52540">
    <property type="entry name" value="P-loop containing nucleoside triphosphate hydrolases"/>
    <property type="match status" value="1"/>
</dbReference>
<dbReference type="PANTHER" id="PTHR24031">
    <property type="entry name" value="RNA HELICASE"/>
    <property type="match status" value="1"/>
</dbReference>
<feature type="domain" description="DEAD/DEAH-box helicase" evidence="5">
    <location>
        <begin position="43"/>
        <end position="87"/>
    </location>
</feature>
<evidence type="ECO:0000256" key="3">
    <source>
        <dbReference type="ARBA" id="ARBA00022840"/>
    </source>
</evidence>
<comment type="function">
    <text evidence="4">RNA helicase.</text>
</comment>
<dbReference type="EMBL" id="SNRW01020798">
    <property type="protein sequence ID" value="KAA6365127.1"/>
    <property type="molecule type" value="Genomic_DNA"/>
</dbReference>
<comment type="domain">
    <text evidence="4">The Q motif is unique to and characteristic of the DEAD box family of RNA helicases and controls ATP binding and hydrolysis.</text>
</comment>
<keyword evidence="1 4" id="KW-0547">Nucleotide-binding</keyword>
<keyword evidence="2 4" id="KW-0378">Hydrolase</keyword>
<evidence type="ECO:0000256" key="4">
    <source>
        <dbReference type="RuleBase" id="RU365068"/>
    </source>
</evidence>
<dbReference type="InterPro" id="IPR011545">
    <property type="entry name" value="DEAD/DEAH_box_helicase_dom"/>
</dbReference>
<comment type="similarity">
    <text evidence="4">Belongs to the DEAD box helicase family.</text>
</comment>
<keyword evidence="3 4" id="KW-0067">ATP-binding</keyword>
<dbReference type="GO" id="GO:0003724">
    <property type="term" value="F:RNA helicase activity"/>
    <property type="evidence" value="ECO:0007669"/>
    <property type="project" value="UniProtKB-EC"/>
</dbReference>